<proteinExistence type="predicted"/>
<evidence type="ECO:0000313" key="2">
    <source>
        <dbReference type="EMBL" id="CAB4029653.1"/>
    </source>
</evidence>
<feature type="compositionally biased region" description="Polar residues" evidence="1">
    <location>
        <begin position="140"/>
        <end position="150"/>
    </location>
</feature>
<dbReference type="Proteomes" id="UP001152795">
    <property type="component" value="Unassembled WGS sequence"/>
</dbReference>
<feature type="region of interest" description="Disordered" evidence="1">
    <location>
        <begin position="129"/>
        <end position="150"/>
    </location>
</feature>
<accession>A0A6S7KNE6</accession>
<sequence length="150" mass="17476">MGRHFDAKVLQWKSSIEDTTKNSLQFLNEVIEKQKPVLEDDSMDLESEFDMREEIVKKYQSYHPNVYNKVVDSLTVNEENEHNIALCSTQQKIVGDNVDMEIAARIERKERGNKSLHWTHQFAVLDRASPVGDNRKQPRSDMTQLRVITT</sequence>
<reference evidence="2" key="1">
    <citation type="submission" date="2020-04" db="EMBL/GenBank/DDBJ databases">
        <authorList>
            <person name="Alioto T."/>
            <person name="Alioto T."/>
            <person name="Gomez Garrido J."/>
        </authorList>
    </citation>
    <scope>NUCLEOTIDE SEQUENCE</scope>
    <source>
        <strain evidence="2">A484AB</strain>
    </source>
</reference>
<protein>
    <submittedName>
        <fullName evidence="2">Uncharacterized protein</fullName>
    </submittedName>
</protein>
<dbReference type="EMBL" id="CACRXK020016316">
    <property type="protein sequence ID" value="CAB4029653.1"/>
    <property type="molecule type" value="Genomic_DNA"/>
</dbReference>
<name>A0A6S7KNE6_PARCT</name>
<dbReference type="AlphaFoldDB" id="A0A6S7KNE6"/>
<evidence type="ECO:0000313" key="3">
    <source>
        <dbReference type="Proteomes" id="UP001152795"/>
    </source>
</evidence>
<comment type="caution">
    <text evidence="2">The sequence shown here is derived from an EMBL/GenBank/DDBJ whole genome shotgun (WGS) entry which is preliminary data.</text>
</comment>
<evidence type="ECO:0000256" key="1">
    <source>
        <dbReference type="SAM" id="MobiDB-lite"/>
    </source>
</evidence>
<organism evidence="2 3">
    <name type="scientific">Paramuricea clavata</name>
    <name type="common">Red gorgonian</name>
    <name type="synonym">Violescent sea-whip</name>
    <dbReference type="NCBI Taxonomy" id="317549"/>
    <lineage>
        <taxon>Eukaryota</taxon>
        <taxon>Metazoa</taxon>
        <taxon>Cnidaria</taxon>
        <taxon>Anthozoa</taxon>
        <taxon>Octocorallia</taxon>
        <taxon>Malacalcyonacea</taxon>
        <taxon>Plexauridae</taxon>
        <taxon>Paramuricea</taxon>
    </lineage>
</organism>
<gene>
    <name evidence="2" type="ORF">PACLA_8A044137</name>
</gene>
<keyword evidence="3" id="KW-1185">Reference proteome</keyword>